<dbReference type="EMBL" id="BLVO01000016">
    <property type="protein sequence ID" value="GFM34895.1"/>
    <property type="molecule type" value="Genomic_DNA"/>
</dbReference>
<evidence type="ECO:0000313" key="2">
    <source>
        <dbReference type="Proteomes" id="UP000503840"/>
    </source>
</evidence>
<evidence type="ECO:0000313" key="1">
    <source>
        <dbReference type="EMBL" id="GFM34895.1"/>
    </source>
</evidence>
<sequence length="267" mass="29697">MEEFPLGDKTDGSGIDAVLKVCFSSISLVQALVSEKGFNNNIKDVSEEFGVPARWMLSSVLQGEEELIISIHIVQESNVYLVLIKADADLDIDGVQNSAKLLHSLYRPEAGEGTKDFAITNGFFRGLLSTSIPFTYEVTYRSQLSSDYILIDYGGKLKHFQLPLPTAMSAVLHIHPAAYFLLPDEERNHEYEIDGIKGYEVVVEDQGLFVTMGMGDRSIFEWWGKVPSPAGEGELTLKIVSASTDSKAYDSNLKVWDHLLKTITVRR</sequence>
<proteinExistence type="predicted"/>
<dbReference type="AlphaFoldDB" id="A0A7J0BP06"/>
<dbReference type="Proteomes" id="UP000503840">
    <property type="component" value="Unassembled WGS sequence"/>
</dbReference>
<comment type="caution">
    <text evidence="1">The sequence shown here is derived from an EMBL/GenBank/DDBJ whole genome shotgun (WGS) entry which is preliminary data.</text>
</comment>
<keyword evidence="2" id="KW-1185">Reference proteome</keyword>
<accession>A0A7J0BP06</accession>
<organism evidence="1 2">
    <name type="scientific">Desulfovibrio subterraneus</name>
    <dbReference type="NCBI Taxonomy" id="2718620"/>
    <lineage>
        <taxon>Bacteria</taxon>
        <taxon>Pseudomonadati</taxon>
        <taxon>Thermodesulfobacteriota</taxon>
        <taxon>Desulfovibrionia</taxon>
        <taxon>Desulfovibrionales</taxon>
        <taxon>Desulfovibrionaceae</taxon>
        <taxon>Desulfovibrio</taxon>
    </lineage>
</organism>
<protein>
    <submittedName>
        <fullName evidence="1">Uncharacterized protein</fullName>
    </submittedName>
</protein>
<gene>
    <name evidence="1" type="ORF">DSM101010T_32600</name>
</gene>
<name>A0A7J0BP06_9BACT</name>
<reference evidence="1 2" key="1">
    <citation type="submission" date="2020-05" db="EMBL/GenBank/DDBJ databases">
        <title>Draft genome sequence of Desulfovibrio sp. strain HN2T.</title>
        <authorList>
            <person name="Ueno A."/>
            <person name="Tamazawa S."/>
            <person name="Tamamura S."/>
            <person name="Murakami T."/>
            <person name="Kiyama T."/>
            <person name="Inomata H."/>
            <person name="Amano Y."/>
            <person name="Miyakawa K."/>
            <person name="Tamaki H."/>
            <person name="Naganuma T."/>
            <person name="Kaneko K."/>
        </authorList>
    </citation>
    <scope>NUCLEOTIDE SEQUENCE [LARGE SCALE GENOMIC DNA]</scope>
    <source>
        <strain evidence="1 2">HN2</strain>
    </source>
</reference>